<gene>
    <name evidence="3" type="primary">dctP</name>
    <name evidence="3" type="ORF">IAA96_07250</name>
</gene>
<sequence>MKAKTKKRFILCLLLAGTVLACAAQERVQLKIASLAPARSPWDIQLKELAQEWYEITDGAVSVTYYDTNSLGGERSVLQKLNPPRPGQKPPLDGAVLSTIGLNEMAPAAHIYTLSIPFLIRSQAELDQVLDTYGGTLLQEFDRAGFKVIAWTNVGWLSFYTKDPYRNLQELSAIKLASAGLDSPVLGEVFRAAGLTVENIQSTKILQSLKSSGGVRGFSAVHLYAYVTGYYKGIQYALNTKMCPVMAGLVISNSAWERIPEQYKPALIASVERVKQQLNNSLDESDALYVSKMEEEGVTMINPTAEELSAWERDFSRAVEAVNRSVPDAFDMELFRNIQTLLREN</sequence>
<dbReference type="NCBIfam" id="NF037995">
    <property type="entry name" value="TRAP_S1"/>
    <property type="match status" value="1"/>
</dbReference>
<evidence type="ECO:0000256" key="1">
    <source>
        <dbReference type="ARBA" id="ARBA00022729"/>
    </source>
</evidence>
<dbReference type="AlphaFoldDB" id="A0A9D9HI11"/>
<dbReference type="PROSITE" id="PS51257">
    <property type="entry name" value="PROKAR_LIPOPROTEIN"/>
    <property type="match status" value="1"/>
</dbReference>
<dbReference type="Proteomes" id="UP000823616">
    <property type="component" value="Unassembled WGS sequence"/>
</dbReference>
<protein>
    <submittedName>
        <fullName evidence="3">TRAP transporter substrate-binding protein DctP</fullName>
    </submittedName>
</protein>
<feature type="chain" id="PRO_5039440396" evidence="2">
    <location>
        <begin position="24"/>
        <end position="345"/>
    </location>
</feature>
<organism evidence="3 4">
    <name type="scientific">Candidatus Avitreponema avistercoris</name>
    <dbReference type="NCBI Taxonomy" id="2840705"/>
    <lineage>
        <taxon>Bacteria</taxon>
        <taxon>Pseudomonadati</taxon>
        <taxon>Spirochaetota</taxon>
        <taxon>Spirochaetia</taxon>
        <taxon>Spirochaetales</taxon>
        <taxon>Candidatus Avitreponema</taxon>
    </lineage>
</organism>
<dbReference type="Pfam" id="PF03480">
    <property type="entry name" value="DctP"/>
    <property type="match status" value="1"/>
</dbReference>
<dbReference type="PANTHER" id="PTHR33376">
    <property type="match status" value="1"/>
</dbReference>
<feature type="signal peptide" evidence="2">
    <location>
        <begin position="1"/>
        <end position="23"/>
    </location>
</feature>
<reference evidence="3" key="2">
    <citation type="journal article" date="2021" name="PeerJ">
        <title>Extensive microbial diversity within the chicken gut microbiome revealed by metagenomics and culture.</title>
        <authorList>
            <person name="Gilroy R."/>
            <person name="Ravi A."/>
            <person name="Getino M."/>
            <person name="Pursley I."/>
            <person name="Horton D.L."/>
            <person name="Alikhan N.F."/>
            <person name="Baker D."/>
            <person name="Gharbi K."/>
            <person name="Hall N."/>
            <person name="Watson M."/>
            <person name="Adriaenssens E.M."/>
            <person name="Foster-Nyarko E."/>
            <person name="Jarju S."/>
            <person name="Secka A."/>
            <person name="Antonio M."/>
            <person name="Oren A."/>
            <person name="Chaudhuri R.R."/>
            <person name="La Ragione R."/>
            <person name="Hildebrand F."/>
            <person name="Pallen M.J."/>
        </authorList>
    </citation>
    <scope>NUCLEOTIDE SEQUENCE</scope>
    <source>
        <strain evidence="3">B3-4054</strain>
    </source>
</reference>
<dbReference type="InterPro" id="IPR038404">
    <property type="entry name" value="TRAP_DctP_sf"/>
</dbReference>
<evidence type="ECO:0000313" key="3">
    <source>
        <dbReference type="EMBL" id="MBO8450887.1"/>
    </source>
</evidence>
<reference evidence="3" key="1">
    <citation type="submission" date="2020-10" db="EMBL/GenBank/DDBJ databases">
        <authorList>
            <person name="Gilroy R."/>
        </authorList>
    </citation>
    <scope>NUCLEOTIDE SEQUENCE</scope>
    <source>
        <strain evidence="3">B3-4054</strain>
    </source>
</reference>
<evidence type="ECO:0000256" key="2">
    <source>
        <dbReference type="SAM" id="SignalP"/>
    </source>
</evidence>
<dbReference type="PANTHER" id="PTHR33376:SF5">
    <property type="entry name" value="EXTRACYTOPLASMIC SOLUTE RECEPTOR PROTEIN"/>
    <property type="match status" value="1"/>
</dbReference>
<dbReference type="InterPro" id="IPR018389">
    <property type="entry name" value="DctP_fam"/>
</dbReference>
<proteinExistence type="predicted"/>
<dbReference type="GO" id="GO:0055085">
    <property type="term" value="P:transmembrane transport"/>
    <property type="evidence" value="ECO:0007669"/>
    <property type="project" value="InterPro"/>
</dbReference>
<comment type="caution">
    <text evidence="3">The sequence shown here is derived from an EMBL/GenBank/DDBJ whole genome shotgun (WGS) entry which is preliminary data.</text>
</comment>
<keyword evidence="1 2" id="KW-0732">Signal</keyword>
<name>A0A9D9HI11_9SPIR</name>
<dbReference type="EMBL" id="JADIMS010000136">
    <property type="protein sequence ID" value="MBO8450887.1"/>
    <property type="molecule type" value="Genomic_DNA"/>
</dbReference>
<accession>A0A9D9HI11</accession>
<evidence type="ECO:0000313" key="4">
    <source>
        <dbReference type="Proteomes" id="UP000823616"/>
    </source>
</evidence>
<dbReference type="Gene3D" id="3.40.190.170">
    <property type="entry name" value="Bacterial extracellular solute-binding protein, family 7"/>
    <property type="match status" value="1"/>
</dbReference>